<dbReference type="SUPFAM" id="SSF52949">
    <property type="entry name" value="Macro domain-like"/>
    <property type="match status" value="1"/>
</dbReference>
<dbReference type="SMART" id="SM00506">
    <property type="entry name" value="A1pp"/>
    <property type="match status" value="1"/>
</dbReference>
<dbReference type="InterPro" id="IPR043472">
    <property type="entry name" value="Macro_dom-like"/>
</dbReference>
<comment type="catalytic activity">
    <reaction evidence="4">
        <text>ADP-alpha-D-ribose 1''-phosphate + H2O = ADP-D-ribose + phosphate</text>
        <dbReference type="Rhea" id="RHEA:25029"/>
        <dbReference type="ChEBI" id="CHEBI:15377"/>
        <dbReference type="ChEBI" id="CHEBI:43474"/>
        <dbReference type="ChEBI" id="CHEBI:57967"/>
        <dbReference type="ChEBI" id="CHEBI:58753"/>
        <dbReference type="EC" id="3.1.3.84"/>
    </reaction>
</comment>
<dbReference type="InterPro" id="IPR002589">
    <property type="entry name" value="Macro_dom"/>
</dbReference>
<dbReference type="PANTHER" id="PTHR12521:SF0">
    <property type="entry name" value="ADP-RIBOSE GLYCOHYDROLASE OARD1"/>
    <property type="match status" value="1"/>
</dbReference>
<dbReference type="Gene3D" id="3.40.220.10">
    <property type="entry name" value="Leucine Aminopeptidase, subunit E, domain 1"/>
    <property type="match status" value="1"/>
</dbReference>
<dbReference type="PANTHER" id="PTHR12521">
    <property type="entry name" value="PROTEIN C6ORF130"/>
    <property type="match status" value="1"/>
</dbReference>
<dbReference type="CDD" id="cd02901">
    <property type="entry name" value="Macro_Poa1p-like"/>
    <property type="match status" value="1"/>
</dbReference>
<evidence type="ECO:0000313" key="6">
    <source>
        <dbReference type="EMBL" id="KAF5321388.1"/>
    </source>
</evidence>
<proteinExistence type="inferred from homology"/>
<dbReference type="EMBL" id="JAACJJ010000028">
    <property type="protein sequence ID" value="KAF5321388.1"/>
    <property type="molecule type" value="Genomic_DNA"/>
</dbReference>
<sequence length="151" mass="16860">MSSKLNYIRGDLFSAPRNAILVHACNTRGSWGAGIALAFKDQYPDQYETYRAHCKEHGQSLVGTCLLLPGTDDTHSIACLFTSRAYGKRKDTPLEILSATRLAVQDLLVQNKDREPLHACRFNSGKFAVPWADTEAVLQELKVEMTIYTPE</sequence>
<dbReference type="PROSITE" id="PS51154">
    <property type="entry name" value="MACRO"/>
    <property type="match status" value="1"/>
</dbReference>
<keyword evidence="7" id="KW-1185">Reference proteome</keyword>
<dbReference type="Pfam" id="PF01661">
    <property type="entry name" value="Macro"/>
    <property type="match status" value="1"/>
</dbReference>
<dbReference type="GO" id="GO:0140291">
    <property type="term" value="P:peptidyl-glutamate ADP-deribosylation"/>
    <property type="evidence" value="ECO:0007669"/>
    <property type="project" value="TreeGrafter"/>
</dbReference>
<reference evidence="6 7" key="1">
    <citation type="journal article" date="2020" name="ISME J.">
        <title>Uncovering the hidden diversity of litter-decomposition mechanisms in mushroom-forming fungi.</title>
        <authorList>
            <person name="Floudas D."/>
            <person name="Bentzer J."/>
            <person name="Ahren D."/>
            <person name="Johansson T."/>
            <person name="Persson P."/>
            <person name="Tunlid A."/>
        </authorList>
    </citation>
    <scope>NUCLEOTIDE SEQUENCE [LARGE SCALE GENOMIC DNA]</scope>
    <source>
        <strain evidence="6 7">CBS 101986</strain>
    </source>
</reference>
<evidence type="ECO:0000256" key="1">
    <source>
        <dbReference type="ARBA" id="ARBA00006575"/>
    </source>
</evidence>
<evidence type="ECO:0000256" key="2">
    <source>
        <dbReference type="ARBA" id="ARBA00012983"/>
    </source>
</evidence>
<evidence type="ECO:0000256" key="4">
    <source>
        <dbReference type="ARBA" id="ARBA00034427"/>
    </source>
</evidence>
<dbReference type="InterPro" id="IPR050892">
    <property type="entry name" value="ADP-ribose_metab_enzymes"/>
</dbReference>
<name>A0A8H5F2Y5_9AGAR</name>
<accession>A0A8H5F2Y5</accession>
<comment type="caution">
    <text evidence="6">The sequence shown here is derived from an EMBL/GenBank/DDBJ whole genome shotgun (WGS) entry which is preliminary data.</text>
</comment>
<dbReference type="OrthoDB" id="2155246at2759"/>
<protein>
    <recommendedName>
        <fullName evidence="3">ADP-ribose 1''-phosphate phosphatase</fullName>
        <ecNumber evidence="2">3.1.3.84</ecNumber>
    </recommendedName>
</protein>
<organism evidence="6 7">
    <name type="scientific">Psilocybe cf. subviscida</name>
    <dbReference type="NCBI Taxonomy" id="2480587"/>
    <lineage>
        <taxon>Eukaryota</taxon>
        <taxon>Fungi</taxon>
        <taxon>Dikarya</taxon>
        <taxon>Basidiomycota</taxon>
        <taxon>Agaricomycotina</taxon>
        <taxon>Agaricomycetes</taxon>
        <taxon>Agaricomycetidae</taxon>
        <taxon>Agaricales</taxon>
        <taxon>Agaricineae</taxon>
        <taxon>Strophariaceae</taxon>
        <taxon>Psilocybe</taxon>
    </lineage>
</organism>
<evidence type="ECO:0000259" key="5">
    <source>
        <dbReference type="PROSITE" id="PS51154"/>
    </source>
</evidence>
<evidence type="ECO:0000313" key="7">
    <source>
        <dbReference type="Proteomes" id="UP000567179"/>
    </source>
</evidence>
<dbReference type="Proteomes" id="UP000567179">
    <property type="component" value="Unassembled WGS sequence"/>
</dbReference>
<dbReference type="EC" id="3.1.3.84" evidence="2"/>
<comment type="similarity">
    <text evidence="1">Belongs to the POA1 family.</text>
</comment>
<dbReference type="AlphaFoldDB" id="A0A8H5F2Y5"/>
<gene>
    <name evidence="6" type="ORF">D9619_000711</name>
</gene>
<evidence type="ECO:0000256" key="3">
    <source>
        <dbReference type="ARBA" id="ARBA00019744"/>
    </source>
</evidence>
<feature type="domain" description="Macro" evidence="5">
    <location>
        <begin position="1"/>
        <end position="151"/>
    </location>
</feature>